<dbReference type="InterPro" id="IPR051453">
    <property type="entry name" value="MBL_Glyoxalase_II"/>
</dbReference>
<comment type="catalytic activity">
    <reaction evidence="7">
        <text>3',5'-cyclic UMP + H2O = UMP + H(+)</text>
        <dbReference type="Rhea" id="RHEA:70575"/>
        <dbReference type="ChEBI" id="CHEBI:15377"/>
        <dbReference type="ChEBI" id="CHEBI:15378"/>
        <dbReference type="ChEBI" id="CHEBI:57865"/>
        <dbReference type="ChEBI" id="CHEBI:184387"/>
    </reaction>
    <physiologicalReaction direction="left-to-right" evidence="7">
        <dbReference type="Rhea" id="RHEA:70576"/>
    </physiologicalReaction>
</comment>
<dbReference type="Pfam" id="PF00753">
    <property type="entry name" value="Lactamase_B"/>
    <property type="match status" value="1"/>
</dbReference>
<comment type="function">
    <text evidence="6">Counteracts the endogenous Pycsar antiviral defense system. Phosphodiesterase that enables metal-dependent hydrolysis of host cyclic nucleotide Pycsar defense signals such as cCMP and cUMP.</text>
</comment>
<keyword evidence="4" id="KW-0862">Zinc</keyword>
<comment type="cofactor">
    <cofactor evidence="1">
        <name>Zn(2+)</name>
        <dbReference type="ChEBI" id="CHEBI:29105"/>
    </cofactor>
</comment>
<evidence type="ECO:0000256" key="5">
    <source>
        <dbReference type="ARBA" id="ARBA00034221"/>
    </source>
</evidence>
<dbReference type="RefSeq" id="WP_160498920.1">
    <property type="nucleotide sequence ID" value="NZ_WUBI01000002.1"/>
</dbReference>
<comment type="catalytic activity">
    <reaction evidence="5">
        <text>3',5'-cyclic CMP + H2O = CMP + H(+)</text>
        <dbReference type="Rhea" id="RHEA:72675"/>
        <dbReference type="ChEBI" id="CHEBI:15377"/>
        <dbReference type="ChEBI" id="CHEBI:15378"/>
        <dbReference type="ChEBI" id="CHEBI:58003"/>
        <dbReference type="ChEBI" id="CHEBI:60377"/>
    </reaction>
    <physiologicalReaction direction="left-to-right" evidence="5">
        <dbReference type="Rhea" id="RHEA:72676"/>
    </physiologicalReaction>
</comment>
<evidence type="ECO:0000256" key="3">
    <source>
        <dbReference type="ARBA" id="ARBA00022801"/>
    </source>
</evidence>
<gene>
    <name evidence="9" type="ORF">GRF59_17195</name>
</gene>
<organism evidence="9 10">
    <name type="scientific">Paenibacillus dendrobii</name>
    <dbReference type="NCBI Taxonomy" id="2691084"/>
    <lineage>
        <taxon>Bacteria</taxon>
        <taxon>Bacillati</taxon>
        <taxon>Bacillota</taxon>
        <taxon>Bacilli</taxon>
        <taxon>Bacillales</taxon>
        <taxon>Paenibacillaceae</taxon>
        <taxon>Paenibacillus</taxon>
    </lineage>
</organism>
<dbReference type="GO" id="GO:0016787">
    <property type="term" value="F:hydrolase activity"/>
    <property type="evidence" value="ECO:0007669"/>
    <property type="project" value="UniProtKB-KW"/>
</dbReference>
<evidence type="ECO:0000259" key="8">
    <source>
        <dbReference type="SMART" id="SM00849"/>
    </source>
</evidence>
<dbReference type="SMART" id="SM00849">
    <property type="entry name" value="Lactamase_B"/>
    <property type="match status" value="1"/>
</dbReference>
<evidence type="ECO:0000256" key="6">
    <source>
        <dbReference type="ARBA" id="ARBA00034301"/>
    </source>
</evidence>
<dbReference type="AlphaFoldDB" id="A0A7X3IMG8"/>
<name>A0A7X3IMG8_9BACL</name>
<dbReference type="Proteomes" id="UP000460318">
    <property type="component" value="Unassembled WGS sequence"/>
</dbReference>
<evidence type="ECO:0000256" key="2">
    <source>
        <dbReference type="ARBA" id="ARBA00022723"/>
    </source>
</evidence>
<evidence type="ECO:0000313" key="10">
    <source>
        <dbReference type="Proteomes" id="UP000460318"/>
    </source>
</evidence>
<protein>
    <submittedName>
        <fullName evidence="9">MBL fold metallo-hydrolase</fullName>
    </submittedName>
</protein>
<sequence length="224" mass="25882">MDTRYTVHQLRTTSNDFVNYCYVIEDSFTQTALIIDPSWELDKVVDLLEYRGLRLTAIALTHAHSDHVNLVEPLAELYHPTVYMSHIEIDFFGYSCENLHPVNDLDEIMFGDAKLLCMWTPGHSPGGMCYKFSGHLFTGDTLFSEGCGMCNLRGGSPEQMFDSIQRIDRDVPPETRIYPGHSYGIEPGKTLEEIKRYNIYFGLKREEFIEFRMKKTQTNLLKFV</sequence>
<evidence type="ECO:0000256" key="7">
    <source>
        <dbReference type="ARBA" id="ARBA00048505"/>
    </source>
</evidence>
<evidence type="ECO:0000256" key="1">
    <source>
        <dbReference type="ARBA" id="ARBA00001947"/>
    </source>
</evidence>
<evidence type="ECO:0000313" key="9">
    <source>
        <dbReference type="EMBL" id="MWV45360.1"/>
    </source>
</evidence>
<dbReference type="SUPFAM" id="SSF56281">
    <property type="entry name" value="Metallo-hydrolase/oxidoreductase"/>
    <property type="match status" value="1"/>
</dbReference>
<dbReference type="InterPro" id="IPR036866">
    <property type="entry name" value="RibonucZ/Hydroxyglut_hydro"/>
</dbReference>
<dbReference type="PANTHER" id="PTHR46233:SF3">
    <property type="entry name" value="HYDROXYACYLGLUTATHIONE HYDROLASE GLOC"/>
    <property type="match status" value="1"/>
</dbReference>
<dbReference type="Gene3D" id="3.60.15.10">
    <property type="entry name" value="Ribonuclease Z/Hydroxyacylglutathione hydrolase-like"/>
    <property type="match status" value="1"/>
</dbReference>
<dbReference type="GO" id="GO:0046872">
    <property type="term" value="F:metal ion binding"/>
    <property type="evidence" value="ECO:0007669"/>
    <property type="project" value="UniProtKB-KW"/>
</dbReference>
<dbReference type="InterPro" id="IPR001279">
    <property type="entry name" value="Metallo-B-lactamas"/>
</dbReference>
<dbReference type="CDD" id="cd16275">
    <property type="entry name" value="BaeB-like_MBL-fold"/>
    <property type="match status" value="1"/>
</dbReference>
<keyword evidence="3 9" id="KW-0378">Hydrolase</keyword>
<proteinExistence type="predicted"/>
<comment type="caution">
    <text evidence="9">The sequence shown here is derived from an EMBL/GenBank/DDBJ whole genome shotgun (WGS) entry which is preliminary data.</text>
</comment>
<keyword evidence="10" id="KW-1185">Reference proteome</keyword>
<evidence type="ECO:0000256" key="4">
    <source>
        <dbReference type="ARBA" id="ARBA00022833"/>
    </source>
</evidence>
<reference evidence="9 10" key="1">
    <citation type="submission" date="2019-12" db="EMBL/GenBank/DDBJ databases">
        <title>Paenibacillus sp. nov., an endophytic bacterium isolated from the stem of Dendrobium.</title>
        <authorList>
            <person name="Zhao R."/>
        </authorList>
    </citation>
    <scope>NUCLEOTIDE SEQUENCE [LARGE SCALE GENOMIC DNA]</scope>
    <source>
        <strain evidence="9 10">HJL G12</strain>
    </source>
</reference>
<dbReference type="EMBL" id="WUBI01000002">
    <property type="protein sequence ID" value="MWV45360.1"/>
    <property type="molecule type" value="Genomic_DNA"/>
</dbReference>
<keyword evidence="2" id="KW-0479">Metal-binding</keyword>
<dbReference type="PANTHER" id="PTHR46233">
    <property type="entry name" value="HYDROXYACYLGLUTATHIONE HYDROLASE GLOC"/>
    <property type="match status" value="1"/>
</dbReference>
<accession>A0A7X3IMG8</accession>
<feature type="domain" description="Metallo-beta-lactamase" evidence="8">
    <location>
        <begin position="18"/>
        <end position="181"/>
    </location>
</feature>